<sequence>MLESFNKHPQPKCVTYSVVKNDGNCSPRNLVTLDWKQVAWSRELSLQLFRTNKRIRMLCETEKTMDPTCMQGTILTSGRRERNQKWYEVCCLNIVLIPGKSTTVARSEIDDSF</sequence>
<comment type="caution">
    <text evidence="1">The sequence shown here is derived from an EMBL/GenBank/DDBJ whole genome shotgun (WGS) entry which is preliminary data.</text>
</comment>
<evidence type="ECO:0000313" key="2">
    <source>
        <dbReference type="Proteomes" id="UP000887013"/>
    </source>
</evidence>
<name>A0A8X6NBA8_NEPPI</name>
<dbReference type="EMBL" id="BMAW01056048">
    <property type="protein sequence ID" value="GFT04021.1"/>
    <property type="molecule type" value="Genomic_DNA"/>
</dbReference>
<evidence type="ECO:0000313" key="1">
    <source>
        <dbReference type="EMBL" id="GFT04021.1"/>
    </source>
</evidence>
<organism evidence="1 2">
    <name type="scientific">Nephila pilipes</name>
    <name type="common">Giant wood spider</name>
    <name type="synonym">Nephila maculata</name>
    <dbReference type="NCBI Taxonomy" id="299642"/>
    <lineage>
        <taxon>Eukaryota</taxon>
        <taxon>Metazoa</taxon>
        <taxon>Ecdysozoa</taxon>
        <taxon>Arthropoda</taxon>
        <taxon>Chelicerata</taxon>
        <taxon>Arachnida</taxon>
        <taxon>Araneae</taxon>
        <taxon>Araneomorphae</taxon>
        <taxon>Entelegynae</taxon>
        <taxon>Araneoidea</taxon>
        <taxon>Nephilidae</taxon>
        <taxon>Nephila</taxon>
    </lineage>
</organism>
<protein>
    <submittedName>
        <fullName evidence="1">Uncharacterized protein</fullName>
    </submittedName>
</protein>
<reference evidence="1" key="1">
    <citation type="submission" date="2020-08" db="EMBL/GenBank/DDBJ databases">
        <title>Multicomponent nature underlies the extraordinary mechanical properties of spider dragline silk.</title>
        <authorList>
            <person name="Kono N."/>
            <person name="Nakamura H."/>
            <person name="Mori M."/>
            <person name="Yoshida Y."/>
            <person name="Ohtoshi R."/>
            <person name="Malay A.D."/>
            <person name="Moran D.A.P."/>
            <person name="Tomita M."/>
            <person name="Numata K."/>
            <person name="Arakawa K."/>
        </authorList>
    </citation>
    <scope>NUCLEOTIDE SEQUENCE</scope>
</reference>
<accession>A0A8X6NBA8</accession>
<proteinExistence type="predicted"/>
<keyword evidence="2" id="KW-1185">Reference proteome</keyword>
<dbReference type="AlphaFoldDB" id="A0A8X6NBA8"/>
<gene>
    <name evidence="1" type="ORF">NPIL_386691</name>
</gene>
<dbReference type="Proteomes" id="UP000887013">
    <property type="component" value="Unassembled WGS sequence"/>
</dbReference>